<evidence type="ECO:0000256" key="1">
    <source>
        <dbReference type="SAM" id="MobiDB-lite"/>
    </source>
</evidence>
<feature type="region of interest" description="Disordered" evidence="1">
    <location>
        <begin position="60"/>
        <end position="99"/>
    </location>
</feature>
<sequence>MAVPLLPPAIFTRTACFTRCALSTGKHFPHNRCRGRSAGGPRIVEREPHVLHLGVPTRLYRGSVNQGDEEGAEEADDRSDRPLSQEPMTAGIVRLGEAN</sequence>
<dbReference type="Proteomes" id="UP001218188">
    <property type="component" value="Unassembled WGS sequence"/>
</dbReference>
<evidence type="ECO:0000313" key="2">
    <source>
        <dbReference type="EMBL" id="KAJ7039705.1"/>
    </source>
</evidence>
<gene>
    <name evidence="2" type="ORF">C8F04DRAFT_1254975</name>
</gene>
<keyword evidence="3" id="KW-1185">Reference proteome</keyword>
<protein>
    <submittedName>
        <fullName evidence="2">Uncharacterized protein</fullName>
    </submittedName>
</protein>
<dbReference type="EMBL" id="JARJCM010000026">
    <property type="protein sequence ID" value="KAJ7039705.1"/>
    <property type="molecule type" value="Genomic_DNA"/>
</dbReference>
<dbReference type="AlphaFoldDB" id="A0AAD6T5Q4"/>
<feature type="compositionally biased region" description="Acidic residues" evidence="1">
    <location>
        <begin position="67"/>
        <end position="77"/>
    </location>
</feature>
<accession>A0AAD6T5Q4</accession>
<reference evidence="2" key="1">
    <citation type="submission" date="2023-03" db="EMBL/GenBank/DDBJ databases">
        <title>Massive genome expansion in bonnet fungi (Mycena s.s.) driven by repeated elements and novel gene families across ecological guilds.</title>
        <authorList>
            <consortium name="Lawrence Berkeley National Laboratory"/>
            <person name="Harder C.B."/>
            <person name="Miyauchi S."/>
            <person name="Viragh M."/>
            <person name="Kuo A."/>
            <person name="Thoen E."/>
            <person name="Andreopoulos B."/>
            <person name="Lu D."/>
            <person name="Skrede I."/>
            <person name="Drula E."/>
            <person name="Henrissat B."/>
            <person name="Morin E."/>
            <person name="Kohler A."/>
            <person name="Barry K."/>
            <person name="LaButti K."/>
            <person name="Morin E."/>
            <person name="Salamov A."/>
            <person name="Lipzen A."/>
            <person name="Mereny Z."/>
            <person name="Hegedus B."/>
            <person name="Baldrian P."/>
            <person name="Stursova M."/>
            <person name="Weitz H."/>
            <person name="Taylor A."/>
            <person name="Grigoriev I.V."/>
            <person name="Nagy L.G."/>
            <person name="Martin F."/>
            <person name="Kauserud H."/>
        </authorList>
    </citation>
    <scope>NUCLEOTIDE SEQUENCE</scope>
    <source>
        <strain evidence="2">CBHHK200</strain>
    </source>
</reference>
<proteinExistence type="predicted"/>
<comment type="caution">
    <text evidence="2">The sequence shown here is derived from an EMBL/GenBank/DDBJ whole genome shotgun (WGS) entry which is preliminary data.</text>
</comment>
<organism evidence="2 3">
    <name type="scientific">Mycena alexandri</name>
    <dbReference type="NCBI Taxonomy" id="1745969"/>
    <lineage>
        <taxon>Eukaryota</taxon>
        <taxon>Fungi</taxon>
        <taxon>Dikarya</taxon>
        <taxon>Basidiomycota</taxon>
        <taxon>Agaricomycotina</taxon>
        <taxon>Agaricomycetes</taxon>
        <taxon>Agaricomycetidae</taxon>
        <taxon>Agaricales</taxon>
        <taxon>Marasmiineae</taxon>
        <taxon>Mycenaceae</taxon>
        <taxon>Mycena</taxon>
    </lineage>
</organism>
<name>A0AAD6T5Q4_9AGAR</name>
<evidence type="ECO:0000313" key="3">
    <source>
        <dbReference type="Proteomes" id="UP001218188"/>
    </source>
</evidence>